<reference evidence="2 3" key="1">
    <citation type="submission" date="2024-02" db="EMBL/GenBank/DDBJ databases">
        <title>A Gaetbulibacter species isolated from tidal flats and genomic insights of their niches.</title>
        <authorList>
            <person name="Ye Y."/>
        </authorList>
    </citation>
    <scope>NUCLEOTIDE SEQUENCE [LARGE SCALE GENOMIC DNA]</scope>
    <source>
        <strain evidence="2 3">KEM-8</strain>
    </source>
</reference>
<dbReference type="SUPFAM" id="SSF52091">
    <property type="entry name" value="SpoIIaa-like"/>
    <property type="match status" value="1"/>
</dbReference>
<accession>A0ABW7MLT5</accession>
<dbReference type="Proteomes" id="UP001610104">
    <property type="component" value="Unassembled WGS sequence"/>
</dbReference>
<dbReference type="Gene3D" id="3.30.750.24">
    <property type="entry name" value="STAS domain"/>
    <property type="match status" value="1"/>
</dbReference>
<gene>
    <name evidence="2" type="ORF">V8G56_03465</name>
</gene>
<evidence type="ECO:0000313" key="3">
    <source>
        <dbReference type="Proteomes" id="UP001610104"/>
    </source>
</evidence>
<proteinExistence type="predicted"/>
<keyword evidence="3" id="KW-1185">Reference proteome</keyword>
<evidence type="ECO:0000259" key="1">
    <source>
        <dbReference type="PROSITE" id="PS50801"/>
    </source>
</evidence>
<evidence type="ECO:0000313" key="2">
    <source>
        <dbReference type="EMBL" id="MFH6767784.1"/>
    </source>
</evidence>
<dbReference type="InterPro" id="IPR002645">
    <property type="entry name" value="STAS_dom"/>
</dbReference>
<comment type="caution">
    <text evidence="2">The sequence shown here is derived from an EMBL/GenBank/DDBJ whole genome shotgun (WGS) entry which is preliminary data.</text>
</comment>
<organism evidence="2 3">
    <name type="scientific">Gaetbulibacter aquiaggeris</name>
    <dbReference type="NCBI Taxonomy" id="1735373"/>
    <lineage>
        <taxon>Bacteria</taxon>
        <taxon>Pseudomonadati</taxon>
        <taxon>Bacteroidota</taxon>
        <taxon>Flavobacteriia</taxon>
        <taxon>Flavobacteriales</taxon>
        <taxon>Flavobacteriaceae</taxon>
        <taxon>Gaetbulibacter</taxon>
    </lineage>
</organism>
<name>A0ABW7MLT5_9FLAO</name>
<feature type="domain" description="STAS" evidence="1">
    <location>
        <begin position="12"/>
        <end position="77"/>
    </location>
</feature>
<protein>
    <recommendedName>
        <fullName evidence="1">STAS domain-containing protein</fullName>
    </recommendedName>
</protein>
<dbReference type="PROSITE" id="PS50801">
    <property type="entry name" value="STAS"/>
    <property type="match status" value="1"/>
</dbReference>
<dbReference type="InterPro" id="IPR036513">
    <property type="entry name" value="STAS_dom_sf"/>
</dbReference>
<dbReference type="RefSeq" id="WP_395437065.1">
    <property type="nucleotide sequence ID" value="NZ_JBAWKC010000001.1"/>
</dbReference>
<sequence length="92" mass="10957">MNLKITHCNNFFKLKGILDRKNLSLFYREFNDIFDRENSLTISIEEVEWMDRYGVKAMTELHNEAISKNKKLSIIGMGCRDLYDHFKYQTTA</sequence>
<dbReference type="EMBL" id="JBAWKC010000001">
    <property type="protein sequence ID" value="MFH6767784.1"/>
    <property type="molecule type" value="Genomic_DNA"/>
</dbReference>